<dbReference type="GO" id="GO:0007166">
    <property type="term" value="P:cell surface receptor signaling pathway"/>
    <property type="evidence" value="ECO:0007669"/>
    <property type="project" value="TreeGrafter"/>
</dbReference>
<dbReference type="PANTHER" id="PTHR11481:SF64">
    <property type="entry name" value="FC RECEPTOR-LIKE PROTEIN 4"/>
    <property type="match status" value="1"/>
</dbReference>
<keyword evidence="4" id="KW-0325">Glycoprotein</keyword>
<dbReference type="FunFam" id="2.60.40.10:FF:001607">
    <property type="entry name" value="Leukocyte immune-type receptor TS32.15 L2.5a"/>
    <property type="match status" value="1"/>
</dbReference>
<organism evidence="8 9">
    <name type="scientific">Culter alburnus</name>
    <name type="common">Topmouth culter</name>
    <dbReference type="NCBI Taxonomy" id="194366"/>
    <lineage>
        <taxon>Eukaryota</taxon>
        <taxon>Metazoa</taxon>
        <taxon>Chordata</taxon>
        <taxon>Craniata</taxon>
        <taxon>Vertebrata</taxon>
        <taxon>Euteleostomi</taxon>
        <taxon>Actinopterygii</taxon>
        <taxon>Neopterygii</taxon>
        <taxon>Teleostei</taxon>
        <taxon>Ostariophysi</taxon>
        <taxon>Cypriniformes</taxon>
        <taxon>Xenocyprididae</taxon>
        <taxon>Xenocypridinae</taxon>
        <taxon>Culter</taxon>
    </lineage>
</organism>
<sequence length="467" mass="52043">MKSSDSLLKMIQIQVLSFLPVRIGLYTLTVTPDRSVFTGERVNLTCEINSDHSNWRYEWNKDSLMLQTSERYTVNRDILSIVGAVKTDEGQYTCKGHIEGRSVSSQSSSAVSLSVMDKPKPNLTVKPQSSVFTGDTVTLSCDVGQSTGWTFLWRKDSNTESTDEATKTISSVKVSDGGTYQCRAKRGKYDTEISDIIEITVRERPKPVVRVQPDVHVFRGETVTLTCDIQEETGVWQYSWYKDQDYSAGQDQIYYSAGQDPIYKIKSVDQHHAGVYSCKGTQTKATQYTEKSDKVKLTVSKRPKPVVKVKPDQHVFRGETVTLTCDIQGGGNIRWTYSWFKDGKTHNPYRTTAAAEFSFTAEVSYSGEYSCGGVRSDSQRSDISDAVSLTVSERPKPVVKVTPDQPVFRGERVTLTCDIQGGGNIQWTYSCFTADVSDSGEYSCRGERSDSQRSDTSAAVTLTVSEE</sequence>
<feature type="domain" description="Ig-like" evidence="7">
    <location>
        <begin position="121"/>
        <end position="194"/>
    </location>
</feature>
<evidence type="ECO:0000256" key="5">
    <source>
        <dbReference type="ARBA" id="ARBA00023319"/>
    </source>
</evidence>
<dbReference type="EMBL" id="JAWDJR010000007">
    <property type="protein sequence ID" value="KAK9972335.1"/>
    <property type="molecule type" value="Genomic_DNA"/>
</dbReference>
<feature type="compositionally biased region" description="Basic and acidic residues" evidence="6">
    <location>
        <begin position="444"/>
        <end position="453"/>
    </location>
</feature>
<dbReference type="InterPro" id="IPR050488">
    <property type="entry name" value="Ig_Fc_receptor"/>
</dbReference>
<dbReference type="Pfam" id="PF13927">
    <property type="entry name" value="Ig_3"/>
    <property type="match status" value="3"/>
</dbReference>
<dbReference type="PANTHER" id="PTHR11481">
    <property type="entry name" value="IMMUNOGLOBULIN FC RECEPTOR"/>
    <property type="match status" value="1"/>
</dbReference>
<accession>A0AAW2AF41</accession>
<feature type="compositionally biased region" description="Polar residues" evidence="6">
    <location>
        <begin position="454"/>
        <end position="467"/>
    </location>
</feature>
<dbReference type="FunFam" id="2.60.40.10:FF:000033">
    <property type="entry name" value="Killer cell immunoglobulin-like receptor"/>
    <property type="match status" value="1"/>
</dbReference>
<feature type="region of interest" description="Disordered" evidence="6">
    <location>
        <begin position="443"/>
        <end position="467"/>
    </location>
</feature>
<dbReference type="InterPro" id="IPR003599">
    <property type="entry name" value="Ig_sub"/>
</dbReference>
<evidence type="ECO:0000256" key="6">
    <source>
        <dbReference type="SAM" id="MobiDB-lite"/>
    </source>
</evidence>
<evidence type="ECO:0000256" key="1">
    <source>
        <dbReference type="ARBA" id="ARBA00022729"/>
    </source>
</evidence>
<evidence type="ECO:0000313" key="9">
    <source>
        <dbReference type="Proteomes" id="UP001479290"/>
    </source>
</evidence>
<evidence type="ECO:0000256" key="3">
    <source>
        <dbReference type="ARBA" id="ARBA00023157"/>
    </source>
</evidence>
<dbReference type="Gene3D" id="2.60.40.10">
    <property type="entry name" value="Immunoglobulins"/>
    <property type="match status" value="5"/>
</dbReference>
<evidence type="ECO:0000313" key="8">
    <source>
        <dbReference type="EMBL" id="KAK9972335.1"/>
    </source>
</evidence>
<dbReference type="SMART" id="SM00408">
    <property type="entry name" value="IGc2"/>
    <property type="match status" value="5"/>
</dbReference>
<dbReference type="GO" id="GO:0004888">
    <property type="term" value="F:transmembrane signaling receptor activity"/>
    <property type="evidence" value="ECO:0007669"/>
    <property type="project" value="TreeGrafter"/>
</dbReference>
<dbReference type="InterPro" id="IPR013783">
    <property type="entry name" value="Ig-like_fold"/>
</dbReference>
<feature type="domain" description="Ig-like" evidence="7">
    <location>
        <begin position="20"/>
        <end position="112"/>
    </location>
</feature>
<reference evidence="8 9" key="1">
    <citation type="submission" date="2024-05" db="EMBL/GenBank/DDBJ databases">
        <title>A high-quality chromosomal-level genome assembly of Topmouth culter (Culter alburnus).</title>
        <authorList>
            <person name="Zhao H."/>
        </authorList>
    </citation>
    <scope>NUCLEOTIDE SEQUENCE [LARGE SCALE GENOMIC DNA]</scope>
    <source>
        <strain evidence="8">CATC2023</strain>
        <tissue evidence="8">Muscle</tissue>
    </source>
</reference>
<feature type="domain" description="Ig-like" evidence="7">
    <location>
        <begin position="205"/>
        <end position="298"/>
    </location>
</feature>
<dbReference type="InterPro" id="IPR007110">
    <property type="entry name" value="Ig-like_dom"/>
</dbReference>
<feature type="domain" description="Ig-like" evidence="7">
    <location>
        <begin position="303"/>
        <end position="388"/>
    </location>
</feature>
<evidence type="ECO:0000256" key="2">
    <source>
        <dbReference type="ARBA" id="ARBA00022737"/>
    </source>
</evidence>
<dbReference type="InterPro" id="IPR036179">
    <property type="entry name" value="Ig-like_dom_sf"/>
</dbReference>
<protein>
    <recommendedName>
        <fullName evidence="7">Ig-like domain-containing protein</fullName>
    </recommendedName>
</protein>
<dbReference type="InterPro" id="IPR003598">
    <property type="entry name" value="Ig_sub2"/>
</dbReference>
<dbReference type="SMART" id="SM00409">
    <property type="entry name" value="IG"/>
    <property type="match status" value="5"/>
</dbReference>
<dbReference type="Pfam" id="PF13895">
    <property type="entry name" value="Ig_2"/>
    <property type="match status" value="1"/>
</dbReference>
<keyword evidence="5" id="KW-0393">Immunoglobulin domain</keyword>
<name>A0AAW2AF41_CULAL</name>
<evidence type="ECO:0000259" key="7">
    <source>
        <dbReference type="PROSITE" id="PS50835"/>
    </source>
</evidence>
<dbReference type="GO" id="GO:0009897">
    <property type="term" value="C:external side of plasma membrane"/>
    <property type="evidence" value="ECO:0007669"/>
    <property type="project" value="TreeGrafter"/>
</dbReference>
<keyword evidence="3" id="KW-1015">Disulfide bond</keyword>
<dbReference type="GO" id="GO:0006955">
    <property type="term" value="P:immune response"/>
    <property type="evidence" value="ECO:0007669"/>
    <property type="project" value="TreeGrafter"/>
</dbReference>
<dbReference type="AlphaFoldDB" id="A0AAW2AF41"/>
<keyword evidence="9" id="KW-1185">Reference proteome</keyword>
<comment type="caution">
    <text evidence="8">The sequence shown here is derived from an EMBL/GenBank/DDBJ whole genome shotgun (WGS) entry which is preliminary data.</text>
</comment>
<proteinExistence type="predicted"/>
<evidence type="ECO:0000256" key="4">
    <source>
        <dbReference type="ARBA" id="ARBA00023180"/>
    </source>
</evidence>
<feature type="domain" description="Ig-like" evidence="7">
    <location>
        <begin position="397"/>
        <end position="461"/>
    </location>
</feature>
<keyword evidence="1" id="KW-0732">Signal</keyword>
<gene>
    <name evidence="8" type="ORF">ABG768_025650</name>
</gene>
<keyword evidence="2" id="KW-0677">Repeat</keyword>
<dbReference type="PROSITE" id="PS50835">
    <property type="entry name" value="IG_LIKE"/>
    <property type="match status" value="5"/>
</dbReference>
<dbReference type="SUPFAM" id="SSF48726">
    <property type="entry name" value="Immunoglobulin"/>
    <property type="match status" value="5"/>
</dbReference>
<dbReference type="Proteomes" id="UP001479290">
    <property type="component" value="Unassembled WGS sequence"/>
</dbReference>